<gene>
    <name evidence="2" type="ORF">ACHAWO_006898</name>
</gene>
<proteinExistence type="predicted"/>
<evidence type="ECO:0000313" key="3">
    <source>
        <dbReference type="Proteomes" id="UP001530400"/>
    </source>
</evidence>
<evidence type="ECO:0000313" key="2">
    <source>
        <dbReference type="EMBL" id="KAL3772815.1"/>
    </source>
</evidence>
<accession>A0ABD3NIA1</accession>
<comment type="caution">
    <text evidence="2">The sequence shown here is derived from an EMBL/GenBank/DDBJ whole genome shotgun (WGS) entry which is preliminary data.</text>
</comment>
<keyword evidence="3" id="KW-1185">Reference proteome</keyword>
<dbReference type="EMBL" id="JALLPJ020001259">
    <property type="protein sequence ID" value="KAL3772815.1"/>
    <property type="molecule type" value="Genomic_DNA"/>
</dbReference>
<sequence length="220" mass="24834">MSPLTPIKPRRVGSSSSYRSKRTRQASTIHRMSKVDEGDESQYSNEDHTPDHVSTSASENSDNSTNSQPPLLDFIGTACIASTWFTSCFPCAVVDINHFDDNVVNKLNRMNAMSVMYGIHEEPTVHEVPGNSFELRPGEKDDGEVSNPLEADGCPQKDERDVDKEVGRLATELEEEKREPAPPQEQTVHEDTPIPSPTRKRFMIPRRPTSVRKLFKRRQQ</sequence>
<organism evidence="2 3">
    <name type="scientific">Cyclotella atomus</name>
    <dbReference type="NCBI Taxonomy" id="382360"/>
    <lineage>
        <taxon>Eukaryota</taxon>
        <taxon>Sar</taxon>
        <taxon>Stramenopiles</taxon>
        <taxon>Ochrophyta</taxon>
        <taxon>Bacillariophyta</taxon>
        <taxon>Coscinodiscophyceae</taxon>
        <taxon>Thalassiosirophycidae</taxon>
        <taxon>Stephanodiscales</taxon>
        <taxon>Stephanodiscaceae</taxon>
        <taxon>Cyclotella</taxon>
    </lineage>
</organism>
<reference evidence="2 3" key="1">
    <citation type="submission" date="2024-10" db="EMBL/GenBank/DDBJ databases">
        <title>Updated reference genomes for cyclostephanoid diatoms.</title>
        <authorList>
            <person name="Roberts W.R."/>
            <person name="Alverson A.J."/>
        </authorList>
    </citation>
    <scope>NUCLEOTIDE SEQUENCE [LARGE SCALE GENOMIC DNA]</scope>
    <source>
        <strain evidence="2 3">AJA010-31</strain>
    </source>
</reference>
<feature type="region of interest" description="Disordered" evidence="1">
    <location>
        <begin position="127"/>
        <end position="220"/>
    </location>
</feature>
<dbReference type="AlphaFoldDB" id="A0ABD3NIA1"/>
<protein>
    <submittedName>
        <fullName evidence="2">Uncharacterized protein</fullName>
    </submittedName>
</protein>
<feature type="compositionally biased region" description="Basic and acidic residues" evidence="1">
    <location>
        <begin position="155"/>
        <end position="167"/>
    </location>
</feature>
<evidence type="ECO:0000256" key="1">
    <source>
        <dbReference type="SAM" id="MobiDB-lite"/>
    </source>
</evidence>
<feature type="compositionally biased region" description="Polar residues" evidence="1">
    <location>
        <begin position="52"/>
        <end position="68"/>
    </location>
</feature>
<feature type="compositionally biased region" description="Basic residues" evidence="1">
    <location>
        <begin position="198"/>
        <end position="220"/>
    </location>
</feature>
<feature type="region of interest" description="Disordered" evidence="1">
    <location>
        <begin position="1"/>
        <end position="68"/>
    </location>
</feature>
<name>A0ABD3NIA1_9STRA</name>
<dbReference type="Proteomes" id="UP001530400">
    <property type="component" value="Unassembled WGS sequence"/>
</dbReference>